<dbReference type="SUPFAM" id="SSF144232">
    <property type="entry name" value="HIT/MYND zinc finger-like"/>
    <property type="match status" value="1"/>
</dbReference>
<accession>E9HWZ3</accession>
<dbReference type="Gene3D" id="6.10.140.2220">
    <property type="match status" value="1"/>
</dbReference>
<keyword evidence="4" id="KW-0805">Transcription regulation</keyword>
<dbReference type="GO" id="GO:0000981">
    <property type="term" value="F:DNA-binding transcription factor activity, RNA polymerase II-specific"/>
    <property type="evidence" value="ECO:0000318"/>
    <property type="project" value="GO_Central"/>
</dbReference>
<dbReference type="GO" id="GO:0005634">
    <property type="term" value="C:nucleus"/>
    <property type="evidence" value="ECO:0000318"/>
    <property type="project" value="GO_Central"/>
</dbReference>
<dbReference type="GO" id="GO:0003677">
    <property type="term" value="F:DNA binding"/>
    <property type="evidence" value="ECO:0007669"/>
    <property type="project" value="UniProtKB-KW"/>
</dbReference>
<dbReference type="GO" id="GO:0006357">
    <property type="term" value="P:regulation of transcription by RNA polymerase II"/>
    <property type="evidence" value="ECO:0000318"/>
    <property type="project" value="GO_Central"/>
</dbReference>
<dbReference type="PhylomeDB" id="E9HWZ3"/>
<evidence type="ECO:0000313" key="11">
    <source>
        <dbReference type="Proteomes" id="UP000000305"/>
    </source>
</evidence>
<dbReference type="HOGENOM" id="CLU_565333_0_0_1"/>
<evidence type="ECO:0000256" key="6">
    <source>
        <dbReference type="ARBA" id="ARBA00023163"/>
    </source>
</evidence>
<evidence type="ECO:0000256" key="1">
    <source>
        <dbReference type="ARBA" id="ARBA00022723"/>
    </source>
</evidence>
<feature type="domain" description="MYND-type" evidence="9">
    <location>
        <begin position="442"/>
        <end position="480"/>
    </location>
</feature>
<dbReference type="PANTHER" id="PTHR10237">
    <property type="entry name" value="DEFORMED EPIDERMAL AUTOREGULATORY FACTOR 1 HOMOLOG SUPPRESSIN"/>
    <property type="match status" value="1"/>
</dbReference>
<keyword evidence="6" id="KW-0804">Transcription</keyword>
<dbReference type="InterPro" id="IPR024119">
    <property type="entry name" value="TF_DEAF-1"/>
</dbReference>
<protein>
    <recommendedName>
        <fullName evidence="9">MYND-type domain-containing protein</fullName>
    </recommendedName>
</protein>
<dbReference type="InParanoid" id="E9HWZ3"/>
<dbReference type="EMBL" id="GL732976">
    <property type="protein sequence ID" value="EFX63741.1"/>
    <property type="molecule type" value="Genomic_DNA"/>
</dbReference>
<keyword evidence="2 8" id="KW-0863">Zinc-finger</keyword>
<keyword evidence="1" id="KW-0479">Metal-binding</keyword>
<evidence type="ECO:0000313" key="10">
    <source>
        <dbReference type="EMBL" id="EFX63741.1"/>
    </source>
</evidence>
<name>E9HWZ3_DAPPU</name>
<evidence type="ECO:0000256" key="8">
    <source>
        <dbReference type="PROSITE-ProRule" id="PRU00134"/>
    </source>
</evidence>
<gene>
    <name evidence="10" type="ORF">DAPPUDRAFT_335040</name>
</gene>
<dbReference type="AlphaFoldDB" id="E9HWZ3"/>
<dbReference type="PANTHER" id="PTHR10237:SF1">
    <property type="entry name" value="DEFORMED EPIDERMAL AUTOREGULATORY FACTOR 1 HOMOLOG"/>
    <property type="match status" value="1"/>
</dbReference>
<dbReference type="OrthoDB" id="5282002at2759"/>
<dbReference type="GO" id="GO:0008270">
    <property type="term" value="F:zinc ion binding"/>
    <property type="evidence" value="ECO:0007669"/>
    <property type="project" value="UniProtKB-KW"/>
</dbReference>
<keyword evidence="3" id="KW-0862">Zinc</keyword>
<proteinExistence type="predicted"/>
<evidence type="ECO:0000256" key="3">
    <source>
        <dbReference type="ARBA" id="ARBA00022833"/>
    </source>
</evidence>
<dbReference type="InterPro" id="IPR002893">
    <property type="entry name" value="Znf_MYND"/>
</dbReference>
<sequence>MSMDKPLDLSQCVGGAHYIDNVQLRFKKDRTSGWVTVSFPLISDHGLGETHSGVIVDIQTGLPLIPVGPVRSLQSEPFTQSHPFADPGFILPDELIEPPPLDQTLSMSVVSCLEEECQYIIVISCCYKDEREEEGPLQFVPGLTWFVDRQPPCESAHHITLVLDQSFGSQTLALSVPHPFIAETVVAMPTRPGEFRLLLQKAVNEPWPAQFNIRTQPVFSNFHLNDLAIHLEQQFDFIQTSTDLSSLNEIRHLIARLFDFVVKENQTFFMIENSKARLEDDESNEPDYFRVHLPIVSNENGHPVLMLSAFDSSLAPKLILKKKSTIEEVVAEFNQIYLDEMNQEVKSIPCFKTCSSETSQLFRFILRLNSTKISRDFKEHGPIAFWPYGENSPWLATFLSPCYSDRPRSISDIWMELLRKKEPKSLGEKIRTEEIPHQKNICTSCQRVPTKAKRCGRCKLVYYCDATCQKKDWIIHKRVCSKV</sequence>
<evidence type="ECO:0000259" key="9">
    <source>
        <dbReference type="PROSITE" id="PS50865"/>
    </source>
</evidence>
<evidence type="ECO:0000256" key="5">
    <source>
        <dbReference type="ARBA" id="ARBA00023125"/>
    </source>
</evidence>
<dbReference type="PROSITE" id="PS50865">
    <property type="entry name" value="ZF_MYND_2"/>
    <property type="match status" value="1"/>
</dbReference>
<organism evidence="10 11">
    <name type="scientific">Daphnia pulex</name>
    <name type="common">Water flea</name>
    <dbReference type="NCBI Taxonomy" id="6669"/>
    <lineage>
        <taxon>Eukaryota</taxon>
        <taxon>Metazoa</taxon>
        <taxon>Ecdysozoa</taxon>
        <taxon>Arthropoda</taxon>
        <taxon>Crustacea</taxon>
        <taxon>Branchiopoda</taxon>
        <taxon>Diplostraca</taxon>
        <taxon>Cladocera</taxon>
        <taxon>Anomopoda</taxon>
        <taxon>Daphniidae</taxon>
        <taxon>Daphnia</taxon>
    </lineage>
</organism>
<evidence type="ECO:0000256" key="4">
    <source>
        <dbReference type="ARBA" id="ARBA00023015"/>
    </source>
</evidence>
<evidence type="ECO:0000256" key="7">
    <source>
        <dbReference type="ARBA" id="ARBA00023242"/>
    </source>
</evidence>
<keyword evidence="5" id="KW-0238">DNA-binding</keyword>
<evidence type="ECO:0000256" key="2">
    <source>
        <dbReference type="ARBA" id="ARBA00022771"/>
    </source>
</evidence>
<keyword evidence="7" id="KW-0539">Nucleus</keyword>
<reference evidence="10 11" key="1">
    <citation type="journal article" date="2011" name="Science">
        <title>The ecoresponsive genome of Daphnia pulex.</title>
        <authorList>
            <person name="Colbourne J.K."/>
            <person name="Pfrender M.E."/>
            <person name="Gilbert D."/>
            <person name="Thomas W.K."/>
            <person name="Tucker A."/>
            <person name="Oakley T.H."/>
            <person name="Tokishita S."/>
            <person name="Aerts A."/>
            <person name="Arnold G.J."/>
            <person name="Basu M.K."/>
            <person name="Bauer D.J."/>
            <person name="Caceres C.E."/>
            <person name="Carmel L."/>
            <person name="Casola C."/>
            <person name="Choi J.H."/>
            <person name="Detter J.C."/>
            <person name="Dong Q."/>
            <person name="Dusheyko S."/>
            <person name="Eads B.D."/>
            <person name="Frohlich T."/>
            <person name="Geiler-Samerotte K.A."/>
            <person name="Gerlach D."/>
            <person name="Hatcher P."/>
            <person name="Jogdeo S."/>
            <person name="Krijgsveld J."/>
            <person name="Kriventseva E.V."/>
            <person name="Kultz D."/>
            <person name="Laforsch C."/>
            <person name="Lindquist E."/>
            <person name="Lopez J."/>
            <person name="Manak J.R."/>
            <person name="Muller J."/>
            <person name="Pangilinan J."/>
            <person name="Patwardhan R.P."/>
            <person name="Pitluck S."/>
            <person name="Pritham E.J."/>
            <person name="Rechtsteiner A."/>
            <person name="Rho M."/>
            <person name="Rogozin I.B."/>
            <person name="Sakarya O."/>
            <person name="Salamov A."/>
            <person name="Schaack S."/>
            <person name="Shapiro H."/>
            <person name="Shiga Y."/>
            <person name="Skalitzky C."/>
            <person name="Smith Z."/>
            <person name="Souvorov A."/>
            <person name="Sung W."/>
            <person name="Tang Z."/>
            <person name="Tsuchiya D."/>
            <person name="Tu H."/>
            <person name="Vos H."/>
            <person name="Wang M."/>
            <person name="Wolf Y.I."/>
            <person name="Yamagata H."/>
            <person name="Yamada T."/>
            <person name="Ye Y."/>
            <person name="Shaw J.R."/>
            <person name="Andrews J."/>
            <person name="Crease T.J."/>
            <person name="Tang H."/>
            <person name="Lucas S.M."/>
            <person name="Robertson H.M."/>
            <person name="Bork P."/>
            <person name="Koonin E.V."/>
            <person name="Zdobnov E.M."/>
            <person name="Grigoriev I.V."/>
            <person name="Lynch M."/>
            <person name="Boore J.L."/>
        </authorList>
    </citation>
    <scope>NUCLEOTIDE SEQUENCE [LARGE SCALE GENOMIC DNA]</scope>
</reference>
<dbReference type="KEGG" id="dpx:DAPPUDRAFT_335040"/>
<dbReference type="STRING" id="6669.E9HWZ3"/>
<dbReference type="Proteomes" id="UP000000305">
    <property type="component" value="Unassembled WGS sequence"/>
</dbReference>
<dbReference type="Pfam" id="PF01753">
    <property type="entry name" value="zf-MYND"/>
    <property type="match status" value="1"/>
</dbReference>
<keyword evidence="11" id="KW-1185">Reference proteome</keyword>